<evidence type="ECO:0000256" key="13">
    <source>
        <dbReference type="RuleBase" id="RU004241"/>
    </source>
</evidence>
<gene>
    <name evidence="15" type="ORF">NESM_000601400</name>
</gene>
<sequence>MFRYAAVRLSQRVVPRLAPRLSRTPTRAKGLLAGIAVGTVVSGVTFVSCATAKSRTREPPFDIAALRSDVEDLISDKLELGPALVRLAWHEAASYDSTKKDGSPNSASMRFKPECMYAGNNGLDIPRAALEPLKKKYPQISYADLWVLASYVAIEYMGGPAIPYSWGRVDAKDGAACGPDGRLPDGAQTQKHVRSVFTRLGFNDQETVALIGAHTCGECHLKYSGFEGPWTHDKNGFDNSFFTELLDEDWVVNGKIQQMQMMDRATTRLMMLPSDMCLILDPKYRTYVELYAKDNDRFNSDFSKAFKKLTELGTSNLHPAPAAES</sequence>
<evidence type="ECO:0000256" key="7">
    <source>
        <dbReference type="ARBA" id="ARBA00023002"/>
    </source>
</evidence>
<comment type="similarity">
    <text evidence="13">Belongs to the peroxidase family.</text>
</comment>
<accession>A0AAW0ESZ4</accession>
<dbReference type="GO" id="GO:0034599">
    <property type="term" value="P:cellular response to oxidative stress"/>
    <property type="evidence" value="ECO:0007669"/>
    <property type="project" value="InterPro"/>
</dbReference>
<dbReference type="InterPro" id="IPR019794">
    <property type="entry name" value="Peroxidases_AS"/>
</dbReference>
<dbReference type="InterPro" id="IPR044831">
    <property type="entry name" value="Ccp1-like"/>
</dbReference>
<protein>
    <recommendedName>
        <fullName evidence="11">Cytochrome c peroxidase, mitochondrial</fullName>
        <ecNumber evidence="10">1.11.1.5</ecNumber>
    </recommendedName>
</protein>
<evidence type="ECO:0000256" key="11">
    <source>
        <dbReference type="ARBA" id="ARBA00040313"/>
    </source>
</evidence>
<dbReference type="AlphaFoldDB" id="A0AAW0ESZ4"/>
<evidence type="ECO:0000256" key="10">
    <source>
        <dbReference type="ARBA" id="ARBA00039063"/>
    </source>
</evidence>
<dbReference type="EC" id="1.11.1.5" evidence="10"/>
<dbReference type="GO" id="GO:0000302">
    <property type="term" value="P:response to reactive oxygen species"/>
    <property type="evidence" value="ECO:0007669"/>
    <property type="project" value="TreeGrafter"/>
</dbReference>
<evidence type="ECO:0000313" key="15">
    <source>
        <dbReference type="EMBL" id="KAK7196626.1"/>
    </source>
</evidence>
<evidence type="ECO:0000256" key="4">
    <source>
        <dbReference type="ARBA" id="ARBA00022617"/>
    </source>
</evidence>
<keyword evidence="3 15" id="KW-0575">Peroxidase</keyword>
<evidence type="ECO:0000256" key="5">
    <source>
        <dbReference type="ARBA" id="ARBA00022723"/>
    </source>
</evidence>
<keyword evidence="5" id="KW-0479">Metal-binding</keyword>
<dbReference type="Pfam" id="PF00141">
    <property type="entry name" value="peroxidase"/>
    <property type="match status" value="1"/>
</dbReference>
<dbReference type="PANTHER" id="PTHR31356">
    <property type="entry name" value="THYLAKOID LUMENAL 29 KDA PROTEIN, CHLOROPLASTIC-RELATED"/>
    <property type="match status" value="1"/>
</dbReference>
<keyword evidence="16" id="KW-1185">Reference proteome</keyword>
<dbReference type="SUPFAM" id="SSF48113">
    <property type="entry name" value="Heme-dependent peroxidases"/>
    <property type="match status" value="1"/>
</dbReference>
<evidence type="ECO:0000313" key="16">
    <source>
        <dbReference type="Proteomes" id="UP001430356"/>
    </source>
</evidence>
<dbReference type="GO" id="GO:0046872">
    <property type="term" value="F:metal ion binding"/>
    <property type="evidence" value="ECO:0007669"/>
    <property type="project" value="UniProtKB-KW"/>
</dbReference>
<proteinExistence type="inferred from homology"/>
<evidence type="ECO:0000256" key="1">
    <source>
        <dbReference type="ARBA" id="ARBA00004305"/>
    </source>
</evidence>
<evidence type="ECO:0000256" key="2">
    <source>
        <dbReference type="ARBA" id="ARBA00004569"/>
    </source>
</evidence>
<organism evidence="15 16">
    <name type="scientific">Novymonas esmeraldas</name>
    <dbReference type="NCBI Taxonomy" id="1808958"/>
    <lineage>
        <taxon>Eukaryota</taxon>
        <taxon>Discoba</taxon>
        <taxon>Euglenozoa</taxon>
        <taxon>Kinetoplastea</taxon>
        <taxon>Metakinetoplastina</taxon>
        <taxon>Trypanosomatida</taxon>
        <taxon>Trypanosomatidae</taxon>
        <taxon>Novymonas</taxon>
    </lineage>
</organism>
<dbReference type="PRINTS" id="PR00458">
    <property type="entry name" value="PEROXIDASE"/>
</dbReference>
<evidence type="ECO:0000259" key="14">
    <source>
        <dbReference type="PROSITE" id="PS50873"/>
    </source>
</evidence>
<name>A0AAW0ESZ4_9TRYP</name>
<dbReference type="CDD" id="cd00691">
    <property type="entry name" value="ascorbate_peroxidase"/>
    <property type="match status" value="1"/>
</dbReference>
<dbReference type="EMBL" id="JAECZO010000081">
    <property type="protein sequence ID" value="KAK7196626.1"/>
    <property type="molecule type" value="Genomic_DNA"/>
</dbReference>
<dbReference type="GO" id="GO:0005758">
    <property type="term" value="C:mitochondrial intermembrane space"/>
    <property type="evidence" value="ECO:0007669"/>
    <property type="project" value="UniProtKB-SubCell"/>
</dbReference>
<keyword evidence="9" id="KW-0496">Mitochondrion</keyword>
<evidence type="ECO:0000256" key="3">
    <source>
        <dbReference type="ARBA" id="ARBA00022559"/>
    </source>
</evidence>
<dbReference type="GO" id="GO:0020037">
    <property type="term" value="F:heme binding"/>
    <property type="evidence" value="ECO:0007669"/>
    <property type="project" value="InterPro"/>
</dbReference>
<comment type="catalytic activity">
    <reaction evidence="12">
        <text>2 Fe(II)-[cytochrome c] + H2O2 + 2 H(+) = 2 Fe(III)-[cytochrome c] + 2 H2O</text>
        <dbReference type="Rhea" id="RHEA:16581"/>
        <dbReference type="Rhea" id="RHEA-COMP:10350"/>
        <dbReference type="Rhea" id="RHEA-COMP:14399"/>
        <dbReference type="ChEBI" id="CHEBI:15377"/>
        <dbReference type="ChEBI" id="CHEBI:15378"/>
        <dbReference type="ChEBI" id="CHEBI:16240"/>
        <dbReference type="ChEBI" id="CHEBI:29033"/>
        <dbReference type="ChEBI" id="CHEBI:29034"/>
        <dbReference type="EC" id="1.11.1.5"/>
    </reaction>
</comment>
<comment type="subcellular location">
    <subcellularLocation>
        <location evidence="2">Mitochondrion intermembrane space</location>
    </subcellularLocation>
    <subcellularLocation>
        <location evidence="1">Mitochondrion matrix</location>
    </subcellularLocation>
</comment>
<keyword evidence="8" id="KW-0408">Iron</keyword>
<evidence type="ECO:0000256" key="8">
    <source>
        <dbReference type="ARBA" id="ARBA00023004"/>
    </source>
</evidence>
<comment type="caution">
    <text evidence="15">The sequence shown here is derived from an EMBL/GenBank/DDBJ whole genome shotgun (WGS) entry which is preliminary data.</text>
</comment>
<dbReference type="PROSITE" id="PS00436">
    <property type="entry name" value="PEROXIDASE_2"/>
    <property type="match status" value="1"/>
</dbReference>
<dbReference type="Gene3D" id="1.10.420.10">
    <property type="entry name" value="Peroxidase, domain 2"/>
    <property type="match status" value="1"/>
</dbReference>
<reference evidence="15 16" key="1">
    <citation type="journal article" date="2021" name="MBio">
        <title>A New Model Trypanosomatid, Novymonas esmeraldas: Genomic Perception of Its 'Candidatus Pandoraea novymonadis' Endosymbiont.</title>
        <authorList>
            <person name="Zakharova A."/>
            <person name="Saura A."/>
            <person name="Butenko A."/>
            <person name="Podesvova L."/>
            <person name="Warmusova S."/>
            <person name="Kostygov A.Y."/>
            <person name="Nenarokova A."/>
            <person name="Lukes J."/>
            <person name="Opperdoes F.R."/>
            <person name="Yurchenko V."/>
        </authorList>
    </citation>
    <scope>NUCLEOTIDE SEQUENCE [LARGE SCALE GENOMIC DNA]</scope>
    <source>
        <strain evidence="15 16">E262AT.01</strain>
    </source>
</reference>
<dbReference type="Proteomes" id="UP001430356">
    <property type="component" value="Unassembled WGS sequence"/>
</dbReference>
<dbReference type="GO" id="GO:0042744">
    <property type="term" value="P:hydrogen peroxide catabolic process"/>
    <property type="evidence" value="ECO:0007669"/>
    <property type="project" value="TreeGrafter"/>
</dbReference>
<evidence type="ECO:0000256" key="6">
    <source>
        <dbReference type="ARBA" id="ARBA00022946"/>
    </source>
</evidence>
<dbReference type="PRINTS" id="PR00459">
    <property type="entry name" value="ASPEROXIDASE"/>
</dbReference>
<evidence type="ECO:0000256" key="12">
    <source>
        <dbReference type="ARBA" id="ARBA00049265"/>
    </source>
</evidence>
<dbReference type="Gene3D" id="1.10.520.10">
    <property type="match status" value="1"/>
</dbReference>
<dbReference type="InterPro" id="IPR002207">
    <property type="entry name" value="Peroxidase_I"/>
</dbReference>
<dbReference type="GO" id="GO:0004130">
    <property type="term" value="F:cytochrome-c peroxidase activity"/>
    <property type="evidence" value="ECO:0007669"/>
    <property type="project" value="UniProtKB-EC"/>
</dbReference>
<dbReference type="InterPro" id="IPR010255">
    <property type="entry name" value="Haem_peroxidase_sf"/>
</dbReference>
<keyword evidence="6" id="KW-0809">Transit peptide</keyword>
<evidence type="ECO:0000256" key="9">
    <source>
        <dbReference type="ARBA" id="ARBA00023128"/>
    </source>
</evidence>
<dbReference type="PROSITE" id="PS50873">
    <property type="entry name" value="PEROXIDASE_4"/>
    <property type="match status" value="1"/>
</dbReference>
<dbReference type="GO" id="GO:0005759">
    <property type="term" value="C:mitochondrial matrix"/>
    <property type="evidence" value="ECO:0007669"/>
    <property type="project" value="UniProtKB-SubCell"/>
</dbReference>
<dbReference type="InterPro" id="IPR002016">
    <property type="entry name" value="Haem_peroxidase"/>
</dbReference>
<dbReference type="FunFam" id="1.10.420.10:FF:000009">
    <property type="entry name" value="Ascorbate peroxidase"/>
    <property type="match status" value="1"/>
</dbReference>
<keyword evidence="4" id="KW-0349">Heme</keyword>
<keyword evidence="7" id="KW-0560">Oxidoreductase</keyword>
<dbReference type="PANTHER" id="PTHR31356:SF58">
    <property type="entry name" value="CYTOCHROME C PEROXIDASE, MITOCHONDRIAL"/>
    <property type="match status" value="1"/>
</dbReference>
<feature type="domain" description="Plant heme peroxidase family profile" evidence="14">
    <location>
        <begin position="45"/>
        <end position="325"/>
    </location>
</feature>